<dbReference type="InterPro" id="IPR050150">
    <property type="entry name" value="IgV_Light_Chain"/>
</dbReference>
<dbReference type="PANTHER" id="PTHR23267">
    <property type="entry name" value="IMMUNOGLOBULIN LIGHT CHAIN"/>
    <property type="match status" value="1"/>
</dbReference>
<feature type="chain" id="PRO_5034461288" description="Ig-like domain-containing protein" evidence="1">
    <location>
        <begin position="20"/>
        <end position="116"/>
    </location>
</feature>
<keyword evidence="1" id="KW-0732">Signal</keyword>
<dbReference type="InterPro" id="IPR013783">
    <property type="entry name" value="Ig-like_fold"/>
</dbReference>
<protein>
    <recommendedName>
        <fullName evidence="4">Ig-like domain-containing protein</fullName>
    </recommendedName>
</protein>
<dbReference type="Ensembl" id="ENSSMRT00000020644.1">
    <property type="protein sequence ID" value="ENSSMRP00000017633.1"/>
    <property type="gene ID" value="ENSSMRG00000013741.1"/>
</dbReference>
<accession>A0A8D0C5Q5</accession>
<dbReference type="AlphaFoldDB" id="A0A8D0C5Q5"/>
<dbReference type="SUPFAM" id="SSF48726">
    <property type="entry name" value="Immunoglobulin"/>
    <property type="match status" value="1"/>
</dbReference>
<proteinExistence type="predicted"/>
<reference evidence="2" key="2">
    <citation type="submission" date="2025-09" db="UniProtKB">
        <authorList>
            <consortium name="Ensembl"/>
        </authorList>
    </citation>
    <scope>IDENTIFICATION</scope>
</reference>
<organism evidence="2 3">
    <name type="scientific">Salvator merianae</name>
    <name type="common">Argentine black and white tegu</name>
    <name type="synonym">Tupinambis merianae</name>
    <dbReference type="NCBI Taxonomy" id="96440"/>
    <lineage>
        <taxon>Eukaryota</taxon>
        <taxon>Metazoa</taxon>
        <taxon>Chordata</taxon>
        <taxon>Craniata</taxon>
        <taxon>Vertebrata</taxon>
        <taxon>Euteleostomi</taxon>
        <taxon>Lepidosauria</taxon>
        <taxon>Squamata</taxon>
        <taxon>Bifurcata</taxon>
        <taxon>Unidentata</taxon>
        <taxon>Episquamata</taxon>
        <taxon>Laterata</taxon>
        <taxon>Teiioidea</taxon>
        <taxon>Teiidae</taxon>
        <taxon>Salvator</taxon>
    </lineage>
</organism>
<keyword evidence="3" id="KW-1185">Reference proteome</keyword>
<evidence type="ECO:0000313" key="3">
    <source>
        <dbReference type="Proteomes" id="UP000694421"/>
    </source>
</evidence>
<name>A0A8D0C5Q5_SALMN</name>
<sequence>MPWALLLFLAGVNSQAALTQPASVSVSLGPTTKLFCSRSGGSSWGSFGWYQQKPGQGPRLVWYGSTEDEAVYYCGTRESSQFRSSRSEWRTETKMSTGAAVPSVSLSALNKIPNGH</sequence>
<evidence type="ECO:0008006" key="4">
    <source>
        <dbReference type="Google" id="ProtNLM"/>
    </source>
</evidence>
<dbReference type="Proteomes" id="UP000694421">
    <property type="component" value="Unplaced"/>
</dbReference>
<dbReference type="InterPro" id="IPR036179">
    <property type="entry name" value="Ig-like_dom_sf"/>
</dbReference>
<evidence type="ECO:0000256" key="1">
    <source>
        <dbReference type="SAM" id="SignalP"/>
    </source>
</evidence>
<evidence type="ECO:0000313" key="2">
    <source>
        <dbReference type="Ensembl" id="ENSSMRP00000017633.1"/>
    </source>
</evidence>
<dbReference type="Gene3D" id="2.60.40.10">
    <property type="entry name" value="Immunoglobulins"/>
    <property type="match status" value="1"/>
</dbReference>
<reference evidence="2" key="1">
    <citation type="submission" date="2025-08" db="UniProtKB">
        <authorList>
            <consortium name="Ensembl"/>
        </authorList>
    </citation>
    <scope>IDENTIFICATION</scope>
</reference>
<feature type="signal peptide" evidence="1">
    <location>
        <begin position="1"/>
        <end position="19"/>
    </location>
</feature>